<dbReference type="AlphaFoldDB" id="A0A2R6QEP2"/>
<name>A0A2R6QEP2_9APHY</name>
<reference evidence="5 6" key="1">
    <citation type="submission" date="2018-02" db="EMBL/GenBank/DDBJ databases">
        <title>Genome sequence of the basidiomycete white-rot fungus Phlebia centrifuga.</title>
        <authorList>
            <person name="Granchi Z."/>
            <person name="Peng M."/>
            <person name="de Vries R.P."/>
            <person name="Hilden K."/>
            <person name="Makela M.R."/>
            <person name="Grigoriev I."/>
            <person name="Riley R."/>
        </authorList>
    </citation>
    <scope>NUCLEOTIDE SEQUENCE [LARGE SCALE GENOMIC DNA]</scope>
    <source>
        <strain evidence="5 6">FBCC195</strain>
    </source>
</reference>
<dbReference type="STRING" id="98765.A0A2R6QEP2"/>
<feature type="region of interest" description="Disordered" evidence="2">
    <location>
        <begin position="150"/>
        <end position="195"/>
    </location>
</feature>
<feature type="compositionally biased region" description="Pro residues" evidence="2">
    <location>
        <begin position="314"/>
        <end position="326"/>
    </location>
</feature>
<dbReference type="InterPro" id="IPR000504">
    <property type="entry name" value="RRM_dom"/>
</dbReference>
<evidence type="ECO:0000259" key="3">
    <source>
        <dbReference type="PROSITE" id="PS50102"/>
    </source>
</evidence>
<dbReference type="InterPro" id="IPR007275">
    <property type="entry name" value="YTH_domain"/>
</dbReference>
<feature type="domain" description="YTH" evidence="4">
    <location>
        <begin position="579"/>
        <end position="651"/>
    </location>
</feature>
<dbReference type="InterPro" id="IPR045168">
    <property type="entry name" value="YTH_prot"/>
</dbReference>
<dbReference type="CDD" id="cd21134">
    <property type="entry name" value="YTH"/>
    <property type="match status" value="1"/>
</dbReference>
<keyword evidence="1" id="KW-0694">RNA-binding</keyword>
<dbReference type="InterPro" id="IPR012677">
    <property type="entry name" value="Nucleotide-bd_a/b_plait_sf"/>
</dbReference>
<dbReference type="InterPro" id="IPR035979">
    <property type="entry name" value="RBD_domain_sf"/>
</dbReference>
<dbReference type="CDD" id="cd00590">
    <property type="entry name" value="RRM_SF"/>
    <property type="match status" value="1"/>
</dbReference>
<dbReference type="PROSITE" id="PS50882">
    <property type="entry name" value="YTH"/>
    <property type="match status" value="1"/>
</dbReference>
<feature type="region of interest" description="Disordered" evidence="2">
    <location>
        <begin position="1"/>
        <end position="128"/>
    </location>
</feature>
<evidence type="ECO:0000256" key="1">
    <source>
        <dbReference type="PROSITE-ProRule" id="PRU00176"/>
    </source>
</evidence>
<evidence type="ECO:0008006" key="7">
    <source>
        <dbReference type="Google" id="ProtNLM"/>
    </source>
</evidence>
<feature type="compositionally biased region" description="Basic and acidic residues" evidence="2">
    <location>
        <begin position="327"/>
        <end position="337"/>
    </location>
</feature>
<dbReference type="OrthoDB" id="6103986at2759"/>
<evidence type="ECO:0000256" key="2">
    <source>
        <dbReference type="SAM" id="MobiDB-lite"/>
    </source>
</evidence>
<dbReference type="SMART" id="SM00360">
    <property type="entry name" value="RRM"/>
    <property type="match status" value="1"/>
</dbReference>
<feature type="compositionally biased region" description="Polar residues" evidence="2">
    <location>
        <begin position="507"/>
        <end position="527"/>
    </location>
</feature>
<dbReference type="GO" id="GO:0000381">
    <property type="term" value="P:regulation of alternative mRNA splicing, via spliceosome"/>
    <property type="evidence" value="ECO:0007669"/>
    <property type="project" value="TreeGrafter"/>
</dbReference>
<keyword evidence="6" id="KW-1185">Reference proteome</keyword>
<dbReference type="GO" id="GO:1990247">
    <property type="term" value="F:N6-methyladenosine-containing RNA reader activity"/>
    <property type="evidence" value="ECO:0007669"/>
    <property type="project" value="TreeGrafter"/>
</dbReference>
<evidence type="ECO:0000259" key="4">
    <source>
        <dbReference type="PROSITE" id="PS50882"/>
    </source>
</evidence>
<dbReference type="Pfam" id="PF04146">
    <property type="entry name" value="YTH"/>
    <property type="match status" value="1"/>
</dbReference>
<feature type="compositionally biased region" description="Low complexity" evidence="2">
    <location>
        <begin position="156"/>
        <end position="187"/>
    </location>
</feature>
<feature type="domain" description="RRM" evidence="3">
    <location>
        <begin position="372"/>
        <end position="465"/>
    </location>
</feature>
<dbReference type="SUPFAM" id="SSF54928">
    <property type="entry name" value="RNA-binding domain, RBD"/>
    <property type="match status" value="1"/>
</dbReference>
<protein>
    <recommendedName>
        <fullName evidence="7">YTH domain-containing protein</fullName>
    </recommendedName>
</protein>
<dbReference type="GO" id="GO:0003729">
    <property type="term" value="F:mRNA binding"/>
    <property type="evidence" value="ECO:0007669"/>
    <property type="project" value="TreeGrafter"/>
</dbReference>
<dbReference type="Gene3D" id="3.10.590.10">
    <property type="entry name" value="ph1033 like domains"/>
    <property type="match status" value="1"/>
</dbReference>
<comment type="caution">
    <text evidence="5">The sequence shown here is derived from an EMBL/GenBank/DDBJ whole genome shotgun (WGS) entry which is preliminary data.</text>
</comment>
<gene>
    <name evidence="5" type="ORF">PHLCEN_2v3639</name>
</gene>
<sequence length="651" mass="71010">MSEKHSSSTDSGKPSGQSRDRSFSNASRRGPSGRPQPQPPSFQPHVGGYQALNRPEPNSAPQGFLHGQYQSQQTPFAQGGPYLGGQYTMSPPPAPANIVHQQSGPQYAYPNRPGLHSPDTSIHPQNHLMGYSTNAMLPMMQPHTPVYAYPGQYPEGSSSSSHSFSGSPGVSSTLYSPIHTSPTSHSPLVPQGSSPYAPRYPTPPFVYPAHSFGHSGNTLYPAQHSYGQQYRPTTTVPAEQEGTWWYMPPGAGPPPSSYHDAYLNPYAMYGPATPRDIEYGTSPPSAPSSGPPSTYIMPPHQNPSPFTLTQPHRSPAPDPPPPPIRDPPMRSRSEPGKSDVTPSSPVMGRATGERSAVRRPYHPNPPANRSEWVMWAGNVPSDATHDELWRFFNSSPSPLSSSSVRPLPLPNTSIASVDSVYGGVSSVFLIQRSNCAFINFQSEEHLQAAINHFNGQPLRVSDSRCPRLVCRVRAREDDLKAGVGGQRGSGIHVRWIKDQRQGVQERASATGSPEQSSSERSITTPSTSPSDAAPLMASLSLSSDDEAHVRRIRRPMPHSSSSGSFASTNSSLLSQYFPKRYFILKSLTQFDLDLSVEKGLWATQRHNEGILDQAYRTSKEVYFIFGVNKSGEFYGYARYGTGISIRQTSER</sequence>
<dbReference type="GO" id="GO:0005654">
    <property type="term" value="C:nucleoplasm"/>
    <property type="evidence" value="ECO:0007669"/>
    <property type="project" value="TreeGrafter"/>
</dbReference>
<dbReference type="Gene3D" id="3.30.70.330">
    <property type="match status" value="1"/>
</dbReference>
<dbReference type="EMBL" id="MLYV02000360">
    <property type="protein sequence ID" value="PSS06581.1"/>
    <property type="molecule type" value="Genomic_DNA"/>
</dbReference>
<evidence type="ECO:0000313" key="6">
    <source>
        <dbReference type="Proteomes" id="UP000186601"/>
    </source>
</evidence>
<dbReference type="GO" id="GO:0000398">
    <property type="term" value="P:mRNA splicing, via spliceosome"/>
    <property type="evidence" value="ECO:0007669"/>
    <property type="project" value="TreeGrafter"/>
</dbReference>
<organism evidence="5 6">
    <name type="scientific">Hermanssonia centrifuga</name>
    <dbReference type="NCBI Taxonomy" id="98765"/>
    <lineage>
        <taxon>Eukaryota</taxon>
        <taxon>Fungi</taxon>
        <taxon>Dikarya</taxon>
        <taxon>Basidiomycota</taxon>
        <taxon>Agaricomycotina</taxon>
        <taxon>Agaricomycetes</taxon>
        <taxon>Polyporales</taxon>
        <taxon>Meruliaceae</taxon>
        <taxon>Hermanssonia</taxon>
    </lineage>
</organism>
<dbReference type="InterPro" id="IPR057720">
    <property type="entry name" value="RRM_YTH1"/>
</dbReference>
<dbReference type="PROSITE" id="PS50102">
    <property type="entry name" value="RRM"/>
    <property type="match status" value="1"/>
</dbReference>
<dbReference type="PANTHER" id="PTHR12357">
    <property type="entry name" value="YTH YT521-B HOMOLOGY DOMAIN-CONTAINING"/>
    <property type="match status" value="1"/>
</dbReference>
<feature type="compositionally biased region" description="Polar residues" evidence="2">
    <location>
        <begin position="8"/>
        <end position="17"/>
    </location>
</feature>
<dbReference type="Proteomes" id="UP000186601">
    <property type="component" value="Unassembled WGS sequence"/>
</dbReference>
<feature type="region of interest" description="Disordered" evidence="2">
    <location>
        <begin position="502"/>
        <end position="534"/>
    </location>
</feature>
<feature type="region of interest" description="Disordered" evidence="2">
    <location>
        <begin position="275"/>
        <end position="371"/>
    </location>
</feature>
<evidence type="ECO:0000313" key="5">
    <source>
        <dbReference type="EMBL" id="PSS06581.1"/>
    </source>
</evidence>
<accession>A0A2R6QEP2</accession>
<dbReference type="Pfam" id="PF25701">
    <property type="entry name" value="RRM_YTH1"/>
    <property type="match status" value="1"/>
</dbReference>
<dbReference type="PANTHER" id="PTHR12357:SF3">
    <property type="entry name" value="YTH DOMAIN-CONTAINING PROTEIN 1"/>
    <property type="match status" value="1"/>
</dbReference>
<proteinExistence type="predicted"/>